<name>A0A170PEF1_9CHLR</name>
<keyword evidence="1" id="KW-0472">Membrane</keyword>
<dbReference type="EMBL" id="LN890655">
    <property type="protein sequence ID" value="CUS02557.2"/>
    <property type="molecule type" value="Genomic_DNA"/>
</dbReference>
<sequence length="57" mass="6386">MTGAAHSPLFTLIVWSLPFLLIKLDGKGRYFFQECIVDQGQRLTMVTTPMKSGRGAR</sequence>
<proteinExistence type="predicted"/>
<protein>
    <submittedName>
        <fullName evidence="2">Uncharacterized protein</fullName>
    </submittedName>
</protein>
<evidence type="ECO:0000256" key="1">
    <source>
        <dbReference type="SAM" id="Phobius"/>
    </source>
</evidence>
<keyword evidence="1" id="KW-0812">Transmembrane</keyword>
<keyword evidence="1" id="KW-1133">Transmembrane helix</keyword>
<dbReference type="KEGG" id="pbf:CFX0092_A0679"/>
<feature type="transmembrane region" description="Helical" evidence="1">
    <location>
        <begin position="6"/>
        <end position="24"/>
    </location>
</feature>
<dbReference type="AlphaFoldDB" id="A0A170PEF1"/>
<gene>
    <name evidence="2" type="ORF">CFX0092_A0679</name>
</gene>
<dbReference type="Proteomes" id="UP000215027">
    <property type="component" value="Chromosome I"/>
</dbReference>
<keyword evidence="3" id="KW-1185">Reference proteome</keyword>
<reference evidence="2" key="1">
    <citation type="submission" date="2016-01" db="EMBL/GenBank/DDBJ databases">
        <authorList>
            <person name="Mcilroy J.S."/>
            <person name="Karst M S."/>
            <person name="Albertsen M."/>
        </authorList>
    </citation>
    <scope>NUCLEOTIDE SEQUENCE</scope>
    <source>
        <strain evidence="2">Cfx-K</strain>
    </source>
</reference>
<accession>A0A170PEF1</accession>
<organism evidence="2 3">
    <name type="scientific">Candidatus Promineifilum breve</name>
    <dbReference type="NCBI Taxonomy" id="1806508"/>
    <lineage>
        <taxon>Bacteria</taxon>
        <taxon>Bacillati</taxon>
        <taxon>Chloroflexota</taxon>
        <taxon>Ardenticatenia</taxon>
        <taxon>Candidatus Promineifilales</taxon>
        <taxon>Candidatus Promineifilaceae</taxon>
        <taxon>Candidatus Promineifilum</taxon>
    </lineage>
</organism>
<evidence type="ECO:0000313" key="2">
    <source>
        <dbReference type="EMBL" id="CUS02557.2"/>
    </source>
</evidence>
<evidence type="ECO:0000313" key="3">
    <source>
        <dbReference type="Proteomes" id="UP000215027"/>
    </source>
</evidence>